<organism evidence="8 9">
    <name type="scientific">Paenibacillus aestuarii</name>
    <dbReference type="NCBI Taxonomy" id="516965"/>
    <lineage>
        <taxon>Bacteria</taxon>
        <taxon>Bacillati</taxon>
        <taxon>Bacillota</taxon>
        <taxon>Bacilli</taxon>
        <taxon>Bacillales</taxon>
        <taxon>Paenibacillaceae</taxon>
        <taxon>Paenibacillus</taxon>
    </lineage>
</organism>
<reference evidence="9" key="1">
    <citation type="journal article" date="2019" name="Int. J. Syst. Evol. Microbiol.">
        <title>The Global Catalogue of Microorganisms (GCM) 10K type strain sequencing project: providing services to taxonomists for standard genome sequencing and annotation.</title>
        <authorList>
            <consortium name="The Broad Institute Genomics Platform"/>
            <consortium name="The Broad Institute Genome Sequencing Center for Infectious Disease"/>
            <person name="Wu L."/>
            <person name="Ma J."/>
        </authorList>
    </citation>
    <scope>NUCLEOTIDE SEQUENCE [LARGE SCALE GENOMIC DNA]</scope>
    <source>
        <strain evidence="9">KACC 11904</strain>
    </source>
</reference>
<dbReference type="PANTHER" id="PTHR30290">
    <property type="entry name" value="PERIPLASMIC BINDING COMPONENT OF ABC TRANSPORTER"/>
    <property type="match status" value="1"/>
</dbReference>
<evidence type="ECO:0000313" key="8">
    <source>
        <dbReference type="EMBL" id="MFC5452678.1"/>
    </source>
</evidence>
<keyword evidence="4 6" id="KW-0732">Signal</keyword>
<feature type="signal peptide" evidence="6">
    <location>
        <begin position="1"/>
        <end position="28"/>
    </location>
</feature>
<dbReference type="Gene3D" id="3.90.76.10">
    <property type="entry name" value="Dipeptide-binding Protein, Domain 1"/>
    <property type="match status" value="1"/>
</dbReference>
<keyword evidence="3" id="KW-0813">Transport</keyword>
<dbReference type="Proteomes" id="UP001596044">
    <property type="component" value="Unassembled WGS sequence"/>
</dbReference>
<feature type="region of interest" description="Disordered" evidence="5">
    <location>
        <begin position="27"/>
        <end position="54"/>
    </location>
</feature>
<feature type="chain" id="PRO_5045338355" evidence="6">
    <location>
        <begin position="29"/>
        <end position="566"/>
    </location>
</feature>
<dbReference type="PIRSF" id="PIRSF002741">
    <property type="entry name" value="MppA"/>
    <property type="match status" value="1"/>
</dbReference>
<evidence type="ECO:0000256" key="3">
    <source>
        <dbReference type="ARBA" id="ARBA00022448"/>
    </source>
</evidence>
<feature type="region of interest" description="Disordered" evidence="5">
    <location>
        <begin position="365"/>
        <end position="385"/>
    </location>
</feature>
<evidence type="ECO:0000256" key="1">
    <source>
        <dbReference type="ARBA" id="ARBA00004196"/>
    </source>
</evidence>
<evidence type="ECO:0000256" key="5">
    <source>
        <dbReference type="SAM" id="MobiDB-lite"/>
    </source>
</evidence>
<dbReference type="InterPro" id="IPR000914">
    <property type="entry name" value="SBP_5_dom"/>
</dbReference>
<evidence type="ECO:0000256" key="4">
    <source>
        <dbReference type="ARBA" id="ARBA00022729"/>
    </source>
</evidence>
<keyword evidence="9" id="KW-1185">Reference proteome</keyword>
<dbReference type="PANTHER" id="PTHR30290:SF10">
    <property type="entry name" value="PERIPLASMIC OLIGOPEPTIDE-BINDING PROTEIN-RELATED"/>
    <property type="match status" value="1"/>
</dbReference>
<evidence type="ECO:0000313" key="9">
    <source>
        <dbReference type="Proteomes" id="UP001596044"/>
    </source>
</evidence>
<dbReference type="InterPro" id="IPR030678">
    <property type="entry name" value="Peptide/Ni-bd"/>
</dbReference>
<dbReference type="PROSITE" id="PS51257">
    <property type="entry name" value="PROKAR_LIPOPROTEIN"/>
    <property type="match status" value="1"/>
</dbReference>
<gene>
    <name evidence="8" type="ORF">ACFPOG_31215</name>
</gene>
<comment type="similarity">
    <text evidence="2">Belongs to the bacterial solute-binding protein 5 family.</text>
</comment>
<dbReference type="Gene3D" id="3.40.190.10">
    <property type="entry name" value="Periplasmic binding protein-like II"/>
    <property type="match status" value="1"/>
</dbReference>
<protein>
    <submittedName>
        <fullName evidence="8">Peptide ABC transporter substrate-binding protein</fullName>
    </submittedName>
</protein>
<dbReference type="InterPro" id="IPR039424">
    <property type="entry name" value="SBP_5"/>
</dbReference>
<name>A0ABW0KIU9_9BACL</name>
<evidence type="ECO:0000256" key="6">
    <source>
        <dbReference type="SAM" id="SignalP"/>
    </source>
</evidence>
<dbReference type="SUPFAM" id="SSF53850">
    <property type="entry name" value="Periplasmic binding protein-like II"/>
    <property type="match status" value="1"/>
</dbReference>
<feature type="domain" description="Solute-binding protein family 5" evidence="7">
    <location>
        <begin position="99"/>
        <end position="486"/>
    </location>
</feature>
<proteinExistence type="inferred from homology"/>
<evidence type="ECO:0000259" key="7">
    <source>
        <dbReference type="Pfam" id="PF00496"/>
    </source>
</evidence>
<dbReference type="Pfam" id="PF00496">
    <property type="entry name" value="SBP_bac_5"/>
    <property type="match status" value="1"/>
</dbReference>
<sequence length="566" mass="61519">MKATKWVSTAVALTLMGTVAVGCGSNEAAPSPSASPSGDAKSTTAPTASTASAKPQEIKINYPAEPPVMDSSIATAAAAFTFISAFNEGLYRIDKDGKATPGLAKDFPKISADGLTYTIDIRDDANWSDGQPVKAQDFVYAYKRTLDPATKGQYSFVVAWIKGGEAVTKAKTPEEVKAAQDALGVKALSDKQLEIKLERPVAFFTSMLAFATYFPQREDIVKKYGDKFGADADKVIGAGPFILSKWDHGQSLELVKNDKYWDAANVKLTKATVNIVKDTNTGLNLYETDAADLTEITRDQLKLYAGKPDNLSNPELRNAYILFQIKKVPALANKKIRQALGMAIDRQALVDAVLGNGSVPSTGLVPAGTSDGAGGDFRKAAGDTQPKYDPVKAKQLFQEGLQELGMTALPKMKLNGDDTEVAKKSLEFILSQWKQNLGYEAEANPVPFALRIDLSAKHDFDMVLSLWGADYNDPMTFLDMWVTGGDFDEGDYSNPQYDALVKQAQTETDAGKRTKAMVDAEKILMEDQGVAPLYFRSRAFLKKPNIEGLIMPSFGEDWELKWTSVK</sequence>
<comment type="caution">
    <text evidence="8">The sequence shown here is derived from an EMBL/GenBank/DDBJ whole genome shotgun (WGS) entry which is preliminary data.</text>
</comment>
<accession>A0ABW0KIU9</accession>
<evidence type="ECO:0000256" key="2">
    <source>
        <dbReference type="ARBA" id="ARBA00005695"/>
    </source>
</evidence>
<dbReference type="RefSeq" id="WP_270877865.1">
    <property type="nucleotide sequence ID" value="NZ_JAQFVF010000009.1"/>
</dbReference>
<comment type="subcellular location">
    <subcellularLocation>
        <location evidence="1">Cell envelope</location>
    </subcellularLocation>
</comment>
<dbReference type="CDD" id="cd08504">
    <property type="entry name" value="PBP2_OppA"/>
    <property type="match status" value="1"/>
</dbReference>
<dbReference type="Gene3D" id="3.10.105.10">
    <property type="entry name" value="Dipeptide-binding Protein, Domain 3"/>
    <property type="match status" value="1"/>
</dbReference>
<dbReference type="EMBL" id="JBHSMJ010000063">
    <property type="protein sequence ID" value="MFC5452678.1"/>
    <property type="molecule type" value="Genomic_DNA"/>
</dbReference>
<feature type="compositionally biased region" description="Low complexity" evidence="5">
    <location>
        <begin position="28"/>
        <end position="54"/>
    </location>
</feature>